<comment type="subcellular location">
    <subcellularLocation>
        <location evidence="1">Cytoplasmic vesicle</location>
        <location evidence="1">Clathrin-coated vesicle</location>
    </subcellularLocation>
</comment>
<dbReference type="FunFam" id="3.30.450.200:FF:000003">
    <property type="entry name" value="DENN domain containing 1A"/>
    <property type="match status" value="1"/>
</dbReference>
<dbReference type="GO" id="GO:0032456">
    <property type="term" value="P:endocytic recycling"/>
    <property type="evidence" value="ECO:0007669"/>
    <property type="project" value="TreeGrafter"/>
</dbReference>
<dbReference type="Gene3D" id="3.40.50.11500">
    <property type="match status" value="1"/>
</dbReference>
<dbReference type="FunFam" id="3.40.50.11500:FF:000001">
    <property type="entry name" value="Putative DENN domain-containing protein 1A"/>
    <property type="match status" value="1"/>
</dbReference>
<feature type="domain" description="UDENN" evidence="5">
    <location>
        <begin position="64"/>
        <end position="455"/>
    </location>
</feature>
<keyword evidence="7" id="KW-1185">Reference proteome</keyword>
<dbReference type="Pfam" id="PF03455">
    <property type="entry name" value="dDENN"/>
    <property type="match status" value="1"/>
</dbReference>
<feature type="compositionally biased region" description="Acidic residues" evidence="4">
    <location>
        <begin position="594"/>
        <end position="611"/>
    </location>
</feature>
<keyword evidence="2" id="KW-0344">Guanine-nucleotide releasing factor</keyword>
<feature type="compositionally biased region" description="Basic and acidic residues" evidence="4">
    <location>
        <begin position="742"/>
        <end position="787"/>
    </location>
</feature>
<feature type="compositionally biased region" description="Polar residues" evidence="4">
    <location>
        <begin position="673"/>
        <end position="689"/>
    </location>
</feature>
<accession>A0A9Q1DXB7</accession>
<dbReference type="PANTHER" id="PTHR13196:SF25">
    <property type="entry name" value="DENN DOMAIN-CONTAINING PROTEIN 1C"/>
    <property type="match status" value="1"/>
</dbReference>
<dbReference type="InterPro" id="IPR040032">
    <property type="entry name" value="DENND1A/B/C"/>
</dbReference>
<feature type="compositionally biased region" description="Acidic residues" evidence="4">
    <location>
        <begin position="716"/>
        <end position="726"/>
    </location>
</feature>
<evidence type="ECO:0000256" key="3">
    <source>
        <dbReference type="ARBA" id="ARBA00023329"/>
    </source>
</evidence>
<dbReference type="GO" id="GO:0006897">
    <property type="term" value="P:endocytosis"/>
    <property type="evidence" value="ECO:0007669"/>
    <property type="project" value="TreeGrafter"/>
</dbReference>
<feature type="region of interest" description="Disordered" evidence="4">
    <location>
        <begin position="561"/>
        <end position="611"/>
    </location>
</feature>
<feature type="region of interest" description="Disordered" evidence="4">
    <location>
        <begin position="670"/>
        <end position="820"/>
    </location>
</feature>
<dbReference type="Gene3D" id="3.30.450.200">
    <property type="match status" value="1"/>
</dbReference>
<dbReference type="Proteomes" id="UP001152803">
    <property type="component" value="Unassembled WGS sequence"/>
</dbReference>
<dbReference type="InterPro" id="IPR037516">
    <property type="entry name" value="Tripartite_DENN"/>
</dbReference>
<evidence type="ECO:0000313" key="6">
    <source>
        <dbReference type="EMBL" id="KAJ8283508.1"/>
    </source>
</evidence>
<evidence type="ECO:0000256" key="2">
    <source>
        <dbReference type="ARBA" id="ARBA00022658"/>
    </source>
</evidence>
<dbReference type="SMART" id="SM00800">
    <property type="entry name" value="uDENN"/>
    <property type="match status" value="1"/>
</dbReference>
<dbReference type="GO" id="GO:0030136">
    <property type="term" value="C:clathrin-coated vesicle"/>
    <property type="evidence" value="ECO:0007669"/>
    <property type="project" value="UniProtKB-SubCell"/>
</dbReference>
<evidence type="ECO:0000256" key="1">
    <source>
        <dbReference type="ARBA" id="ARBA00004132"/>
    </source>
</evidence>
<sequence length="992" mass="109090">MRPFGEGGRVLLLGSRGAVCICDVTVVRPASDDDRFTPPPDLAWTWSCAAAMGSRLKENPEGTFYWFFEATCPIANDKDPGVIFQFPEDFSDEESLQALPRFCFPYDIERVRESVAIQHFTFVLTDLEGCQRFGFCRLTSSSRTCLCILSYLPWFEVFYKLLNNLADCRTKGQTNEMRALLSTLYKHPVPEANSPVTLQLGEQLQVRFGAQEALHGHSSPPLGKGGSGIPYFIAPDPRSLPSIPESRNLTEFVVAVDVSNLLQLYASMLFERRILISSSKLSTLTACVHACTAMLYPMYWQHIFIPVLPLHLLDYCCAPMPYIIGVHSSLMERVRSRALEDVVVLNVDTNTMESPFEDLKRIPSDVLSLLKVRLKKQSAAPGAGVARAFLKTQALLFGGYKDALLCPSDGAPVRFCEESFVNHKSHSVRQFLESAVHLQFFKQFIDGRLELMNRGIEPVDLFEEEILQSGESPGGRRSYQQLVGNLKKGGGALILTVKSKAGMCKSAKVHAKSSLKNFLSSKEENEVAMLYRGGSLRSDAPGTYMHRRVQSDCLQSRLPITQHFGMSRPRRPARRYNRQPEERATEKNSTWSPDWEDEPLEEDPGSADSVQVDEADGDLLTDPEEMDLLGEIFDTLSCRSVHERGYLYGTRSLDLFGPDSADYITRKEMVAPSQESLSASFGRSGSLLSWGQEDGPEEEEGPDAQGEEPVRQKEEEREEEGPDAQGEEPVRKKEEEQEEKEDQGKDLQEEKGEVRNLQQEKTEKVKEEQLERQQEVQSKEVPQDHQEGNQPRQTGSLPSPTEPEAAPTLSAAPGSEMASGDVLWGAGCRVESGWKAQHAGHGQESAPRISADSRATDPATPSPAGKPSEPGLHPGAGLGEGTDGEGGSRSPRPRVRSALALFQAREGGGAWKPGSTSRGGISPPENSSTQASPPDRISVSVASPPGPGDPGTAPLMRSSPGGTHADPDTAEDGEDRDLPLVKVSELKKRFEA</sequence>
<feature type="region of interest" description="Disordered" evidence="4">
    <location>
        <begin position="834"/>
        <end position="992"/>
    </location>
</feature>
<name>A0A9Q1DXB7_CONCO</name>
<dbReference type="AlphaFoldDB" id="A0A9Q1DXB7"/>
<proteinExistence type="predicted"/>
<evidence type="ECO:0000259" key="5">
    <source>
        <dbReference type="PROSITE" id="PS50211"/>
    </source>
</evidence>
<dbReference type="PANTHER" id="PTHR13196">
    <property type="entry name" value="DENN DOMAIN-CONTAINING"/>
    <property type="match status" value="1"/>
</dbReference>
<feature type="compositionally biased region" description="Basic and acidic residues" evidence="4">
    <location>
        <begin position="976"/>
        <end position="992"/>
    </location>
</feature>
<dbReference type="Pfam" id="PF03456">
    <property type="entry name" value="uDENN"/>
    <property type="match status" value="1"/>
</dbReference>
<feature type="compositionally biased region" description="Acidic residues" evidence="4">
    <location>
        <begin position="694"/>
        <end position="706"/>
    </location>
</feature>
<dbReference type="EMBL" id="JAFJMO010000002">
    <property type="protein sequence ID" value="KAJ8283508.1"/>
    <property type="molecule type" value="Genomic_DNA"/>
</dbReference>
<dbReference type="SMART" id="SM00799">
    <property type="entry name" value="DENN"/>
    <property type="match status" value="1"/>
</dbReference>
<organism evidence="6 7">
    <name type="scientific">Conger conger</name>
    <name type="common">Conger eel</name>
    <name type="synonym">Muraena conger</name>
    <dbReference type="NCBI Taxonomy" id="82655"/>
    <lineage>
        <taxon>Eukaryota</taxon>
        <taxon>Metazoa</taxon>
        <taxon>Chordata</taxon>
        <taxon>Craniata</taxon>
        <taxon>Vertebrata</taxon>
        <taxon>Euteleostomi</taxon>
        <taxon>Actinopterygii</taxon>
        <taxon>Neopterygii</taxon>
        <taxon>Teleostei</taxon>
        <taxon>Anguilliformes</taxon>
        <taxon>Congridae</taxon>
        <taxon>Conger</taxon>
    </lineage>
</organism>
<dbReference type="OrthoDB" id="206724at2759"/>
<comment type="caution">
    <text evidence="6">The sequence shown here is derived from an EMBL/GenBank/DDBJ whole genome shotgun (WGS) entry which is preliminary data.</text>
</comment>
<feature type="compositionally biased region" description="Basic residues" evidence="4">
    <location>
        <begin position="568"/>
        <end position="577"/>
    </location>
</feature>
<dbReference type="PROSITE" id="PS50211">
    <property type="entry name" value="DENN"/>
    <property type="match status" value="1"/>
</dbReference>
<feature type="compositionally biased region" description="Gly residues" evidence="4">
    <location>
        <begin position="874"/>
        <end position="887"/>
    </location>
</feature>
<dbReference type="InterPro" id="IPR005112">
    <property type="entry name" value="dDENN_dom"/>
</dbReference>
<dbReference type="SMART" id="SM00801">
    <property type="entry name" value="dDENN"/>
    <property type="match status" value="1"/>
</dbReference>
<feature type="compositionally biased region" description="Polar residues" evidence="4">
    <location>
        <begin position="914"/>
        <end position="932"/>
    </location>
</feature>
<keyword evidence="3" id="KW-0968">Cytoplasmic vesicle</keyword>
<evidence type="ECO:0000313" key="7">
    <source>
        <dbReference type="Proteomes" id="UP001152803"/>
    </source>
</evidence>
<dbReference type="GO" id="GO:1901981">
    <property type="term" value="F:phosphatidylinositol phosphate binding"/>
    <property type="evidence" value="ECO:0007669"/>
    <property type="project" value="TreeGrafter"/>
</dbReference>
<dbReference type="InterPro" id="IPR043153">
    <property type="entry name" value="DENN_C"/>
</dbReference>
<dbReference type="Gene3D" id="6.10.140.1000">
    <property type="match status" value="1"/>
</dbReference>
<dbReference type="InterPro" id="IPR005113">
    <property type="entry name" value="uDENN_dom"/>
</dbReference>
<dbReference type="GO" id="GO:0005829">
    <property type="term" value="C:cytosol"/>
    <property type="evidence" value="ECO:0007669"/>
    <property type="project" value="TreeGrafter"/>
</dbReference>
<gene>
    <name evidence="6" type="ORF">COCON_G00023580</name>
</gene>
<feature type="compositionally biased region" description="Polar residues" evidence="4">
    <location>
        <begin position="788"/>
        <end position="799"/>
    </location>
</feature>
<dbReference type="Pfam" id="PF02141">
    <property type="entry name" value="DENN"/>
    <property type="match status" value="1"/>
</dbReference>
<reference evidence="6" key="1">
    <citation type="journal article" date="2023" name="Science">
        <title>Genome structures resolve the early diversification of teleost fishes.</title>
        <authorList>
            <person name="Parey E."/>
            <person name="Louis A."/>
            <person name="Montfort J."/>
            <person name="Bouchez O."/>
            <person name="Roques C."/>
            <person name="Iampietro C."/>
            <person name="Lluch J."/>
            <person name="Castinel A."/>
            <person name="Donnadieu C."/>
            <person name="Desvignes T."/>
            <person name="Floi Bucao C."/>
            <person name="Jouanno E."/>
            <person name="Wen M."/>
            <person name="Mejri S."/>
            <person name="Dirks R."/>
            <person name="Jansen H."/>
            <person name="Henkel C."/>
            <person name="Chen W.J."/>
            <person name="Zahm M."/>
            <person name="Cabau C."/>
            <person name="Klopp C."/>
            <person name="Thompson A.W."/>
            <person name="Robinson-Rechavi M."/>
            <person name="Braasch I."/>
            <person name="Lecointre G."/>
            <person name="Bobe J."/>
            <person name="Postlethwait J.H."/>
            <person name="Berthelot C."/>
            <person name="Roest Crollius H."/>
            <person name="Guiguen Y."/>
        </authorList>
    </citation>
    <scope>NUCLEOTIDE SEQUENCE</scope>
    <source>
        <strain evidence="6">Concon-B</strain>
    </source>
</reference>
<protein>
    <recommendedName>
        <fullName evidence="5">UDENN domain-containing protein</fullName>
    </recommendedName>
</protein>
<dbReference type="InterPro" id="IPR001194">
    <property type="entry name" value="cDENN_dom"/>
</dbReference>
<dbReference type="GO" id="GO:0005085">
    <property type="term" value="F:guanyl-nucleotide exchange factor activity"/>
    <property type="evidence" value="ECO:0007669"/>
    <property type="project" value="UniProtKB-KW"/>
</dbReference>
<evidence type="ECO:0000256" key="4">
    <source>
        <dbReference type="SAM" id="MobiDB-lite"/>
    </source>
</evidence>